<keyword evidence="5" id="KW-1185">Reference proteome</keyword>
<dbReference type="SUPFAM" id="SSF47203">
    <property type="entry name" value="Acyl-CoA dehydrogenase C-terminal domain-like"/>
    <property type="match status" value="1"/>
</dbReference>
<sequence>MSQSTAHREPQMPPPGPLAEVRAVESPWLTDAGRELRDRIRDLKPLIRSEAREGERIGALTPDVLKALDGAGIYRMTMPVEWGGTALGARDLVEVIAALGEGDGSAAWSAFVGVGLRNFLALQPKLVEEIRADVEGWVGPALVGASVFATTVGDARKVDGGWMVNGRWAFGSGCKHARWAMVGIAFDPAEAGGTGRGVVVLEREQFEILDDWHVMGLSGTSSNSLRVVEEVFVPDYRFLDLGEFPPRLDRIRNHYSGVAFRQSGRALLMTVALSSTAITLGMARGAMACFAEQAAKRAPFTLPYPTVADMASAQVAAGRAQAMIVLAGSTIERYADQVDARTDAGLEFGDDEESEISLALAYAANLCEDAINLLQKTLGSSTVSLSNPIQRFVRDARVVTSHGAIRVDPLAEQNGRRLLGLKPFPMIGAAVPQRGLAAPEKEPVR</sequence>
<evidence type="ECO:0000256" key="1">
    <source>
        <dbReference type="ARBA" id="ARBA00023002"/>
    </source>
</evidence>
<dbReference type="InterPro" id="IPR013107">
    <property type="entry name" value="Acyl-CoA_DH_C"/>
</dbReference>
<reference evidence="4" key="2">
    <citation type="submission" date="2020-09" db="EMBL/GenBank/DDBJ databases">
        <authorList>
            <person name="Sun Q."/>
            <person name="Zhou Y."/>
        </authorList>
    </citation>
    <scope>NUCLEOTIDE SEQUENCE</scope>
    <source>
        <strain evidence="4">CGMCC 4.7272</strain>
    </source>
</reference>
<protein>
    <submittedName>
        <fullName evidence="4">Acyl-CoA dehydrogenase</fullName>
    </submittedName>
</protein>
<dbReference type="AlphaFoldDB" id="A0A917KVA2"/>
<proteinExistence type="predicted"/>
<keyword evidence="1" id="KW-0560">Oxidoreductase</keyword>
<dbReference type="GO" id="GO:0003995">
    <property type="term" value="F:acyl-CoA dehydrogenase activity"/>
    <property type="evidence" value="ECO:0007669"/>
    <property type="project" value="TreeGrafter"/>
</dbReference>
<evidence type="ECO:0000256" key="2">
    <source>
        <dbReference type="SAM" id="MobiDB-lite"/>
    </source>
</evidence>
<name>A0A917KVA2_9ACTN</name>
<dbReference type="Gene3D" id="1.20.140.10">
    <property type="entry name" value="Butyryl-CoA Dehydrogenase, subunit A, domain 3"/>
    <property type="match status" value="1"/>
</dbReference>
<dbReference type="InterPro" id="IPR036250">
    <property type="entry name" value="AcylCo_DH-like_C"/>
</dbReference>
<dbReference type="PIRSF" id="PIRSF016578">
    <property type="entry name" value="HsaA"/>
    <property type="match status" value="1"/>
</dbReference>
<accession>A0A917KVA2</accession>
<dbReference type="RefSeq" id="WP_229695177.1">
    <property type="nucleotide sequence ID" value="NZ_BAABER010000007.1"/>
</dbReference>
<feature type="domain" description="Acyl-CoA dehydrogenase C-terminal" evidence="3">
    <location>
        <begin position="275"/>
        <end position="405"/>
    </location>
</feature>
<dbReference type="Pfam" id="PF08028">
    <property type="entry name" value="Acyl-CoA_dh_2"/>
    <property type="match status" value="1"/>
</dbReference>
<dbReference type="PANTHER" id="PTHR43884:SF12">
    <property type="entry name" value="ISOVALERYL-COA DEHYDROGENASE, MITOCHONDRIAL-RELATED"/>
    <property type="match status" value="1"/>
</dbReference>
<dbReference type="Gene3D" id="2.40.110.10">
    <property type="entry name" value="Butyryl-CoA Dehydrogenase, subunit A, domain 2"/>
    <property type="match status" value="1"/>
</dbReference>
<dbReference type="PANTHER" id="PTHR43884">
    <property type="entry name" value="ACYL-COA DEHYDROGENASE"/>
    <property type="match status" value="1"/>
</dbReference>
<dbReference type="GO" id="GO:0050660">
    <property type="term" value="F:flavin adenine dinucleotide binding"/>
    <property type="evidence" value="ECO:0007669"/>
    <property type="project" value="InterPro"/>
</dbReference>
<dbReference type="SUPFAM" id="SSF56645">
    <property type="entry name" value="Acyl-CoA dehydrogenase NM domain-like"/>
    <property type="match status" value="1"/>
</dbReference>
<evidence type="ECO:0000313" key="4">
    <source>
        <dbReference type="EMBL" id="GGJ27610.1"/>
    </source>
</evidence>
<evidence type="ECO:0000313" key="5">
    <source>
        <dbReference type="Proteomes" id="UP000625682"/>
    </source>
</evidence>
<dbReference type="InterPro" id="IPR046373">
    <property type="entry name" value="Acyl-CoA_Oxase/DH_mid-dom_sf"/>
</dbReference>
<gene>
    <name evidence="4" type="ORF">GCM10012282_25180</name>
</gene>
<dbReference type="InterPro" id="IPR009100">
    <property type="entry name" value="AcylCoA_DH/oxidase_NM_dom_sf"/>
</dbReference>
<organism evidence="4 5">
    <name type="scientific">Streptomyces lacrimifluminis</name>
    <dbReference type="NCBI Taxonomy" id="1500077"/>
    <lineage>
        <taxon>Bacteria</taxon>
        <taxon>Bacillati</taxon>
        <taxon>Actinomycetota</taxon>
        <taxon>Actinomycetes</taxon>
        <taxon>Kitasatosporales</taxon>
        <taxon>Streptomycetaceae</taxon>
        <taxon>Streptomyces</taxon>
    </lineage>
</organism>
<dbReference type="EMBL" id="BMMU01000006">
    <property type="protein sequence ID" value="GGJ27610.1"/>
    <property type="molecule type" value="Genomic_DNA"/>
</dbReference>
<dbReference type="Gene3D" id="1.10.540.10">
    <property type="entry name" value="Acyl-CoA dehydrogenase/oxidase, N-terminal domain"/>
    <property type="match status" value="1"/>
</dbReference>
<evidence type="ECO:0000259" key="3">
    <source>
        <dbReference type="Pfam" id="PF08028"/>
    </source>
</evidence>
<comment type="caution">
    <text evidence="4">The sequence shown here is derived from an EMBL/GenBank/DDBJ whole genome shotgun (WGS) entry which is preliminary data.</text>
</comment>
<reference evidence="4" key="1">
    <citation type="journal article" date="2014" name="Int. J. Syst. Evol. Microbiol.">
        <title>Complete genome sequence of Corynebacterium casei LMG S-19264T (=DSM 44701T), isolated from a smear-ripened cheese.</title>
        <authorList>
            <consortium name="US DOE Joint Genome Institute (JGI-PGF)"/>
            <person name="Walter F."/>
            <person name="Albersmeier A."/>
            <person name="Kalinowski J."/>
            <person name="Ruckert C."/>
        </authorList>
    </citation>
    <scope>NUCLEOTIDE SEQUENCE</scope>
    <source>
        <strain evidence="4">CGMCC 4.7272</strain>
    </source>
</reference>
<feature type="compositionally biased region" description="Basic and acidic residues" evidence="2">
    <location>
        <begin position="1"/>
        <end position="10"/>
    </location>
</feature>
<dbReference type="InterPro" id="IPR037069">
    <property type="entry name" value="AcylCoA_DH/ox_N_sf"/>
</dbReference>
<feature type="region of interest" description="Disordered" evidence="2">
    <location>
        <begin position="1"/>
        <end position="20"/>
    </location>
</feature>
<dbReference type="Proteomes" id="UP000625682">
    <property type="component" value="Unassembled WGS sequence"/>
</dbReference>